<dbReference type="PATRIC" id="fig|443610.3.peg.2917"/>
<keyword evidence="1" id="KW-0472">Membrane</keyword>
<keyword evidence="1" id="KW-0812">Transmembrane</keyword>
<comment type="caution">
    <text evidence="3">The sequence shown here is derived from an EMBL/GenBank/DDBJ whole genome shotgun (WGS) entry which is preliminary data.</text>
</comment>
<evidence type="ECO:0000313" key="4">
    <source>
        <dbReference type="Proteomes" id="UP000033632"/>
    </source>
</evidence>
<accession>A0A0F5FYW3</accession>
<dbReference type="InterPro" id="IPR054539">
    <property type="entry name" value="Beta-prop_PDH"/>
</dbReference>
<evidence type="ECO:0000259" key="2">
    <source>
        <dbReference type="Pfam" id="PF22807"/>
    </source>
</evidence>
<dbReference type="Pfam" id="PF22807">
    <property type="entry name" value="TrAA12"/>
    <property type="match status" value="1"/>
</dbReference>
<dbReference type="STRING" id="443610.VE25_02215"/>
<name>A0A0F5FYW3_9HYPH</name>
<dbReference type="InterPro" id="IPR011041">
    <property type="entry name" value="Quinoprot_gluc/sorb_DH_b-prop"/>
</dbReference>
<dbReference type="Gene3D" id="2.120.10.30">
    <property type="entry name" value="TolB, C-terminal domain"/>
    <property type="match status" value="1"/>
</dbReference>
<dbReference type="SUPFAM" id="SSF50952">
    <property type="entry name" value="Soluble quinoprotein glucose dehydrogenase"/>
    <property type="match status" value="1"/>
</dbReference>
<evidence type="ECO:0000313" key="3">
    <source>
        <dbReference type="EMBL" id="KKB13392.1"/>
    </source>
</evidence>
<keyword evidence="4" id="KW-1185">Reference proteome</keyword>
<dbReference type="PANTHER" id="PTHR19328">
    <property type="entry name" value="HEDGEHOG-INTERACTING PROTEIN"/>
    <property type="match status" value="1"/>
</dbReference>
<dbReference type="PANTHER" id="PTHR19328:SF55">
    <property type="entry name" value="BLR6566 PROTEIN"/>
    <property type="match status" value="1"/>
</dbReference>
<feature type="domain" description="Pyrroloquinoline quinone-dependent pyranose dehydrogenase beta-propeller" evidence="2">
    <location>
        <begin position="69"/>
        <end position="431"/>
    </location>
</feature>
<dbReference type="InterPro" id="IPR011042">
    <property type="entry name" value="6-blade_b-propeller_TolB-like"/>
</dbReference>
<organism evidence="3 4">
    <name type="scientific">Devosia geojensis</name>
    <dbReference type="NCBI Taxonomy" id="443610"/>
    <lineage>
        <taxon>Bacteria</taxon>
        <taxon>Pseudomonadati</taxon>
        <taxon>Pseudomonadota</taxon>
        <taxon>Alphaproteobacteria</taxon>
        <taxon>Hyphomicrobiales</taxon>
        <taxon>Devosiaceae</taxon>
        <taxon>Devosia</taxon>
    </lineage>
</organism>
<sequence>MSGSGFLLLVVVVALAAVAVWWLFFRRDHGNHSPVFGTNPAIPEARSQGSMPTLKMPTARGWGPGEKPAAAPGLKVEAFAMNLKHPRWAYVLPNGDVVVAESASQPGRIRSIRDIVAHRTMRRAGAMQESANRITLLRDTDGDGVPETREIFLEGLNQPFGMVLIGDTFYVGNTDGLVAFPYAAGETGITAPGRKLLDLVPGGHWTRNLHASVDGKKIYIGVGSLSNIGDEGMAAEENRACIIEYDIASGTSRIFASGLRNPVGMAWEPVTGALWTVVNERDGLGDETPPDYLTSVQDGGFYGWPYCYWGRTVDDRVPQDAAMVAKAITPDYALGGHTASLGLCWLPEGTLPGLPQGMVIGQHGSWNRSKLSGYKVILVPFAEGKPSGKPIDLLTGFLAPDERFSHGRPVGVAVAADKSLLVVDDVGHAVWRVTGA</sequence>
<reference evidence="3 4" key="1">
    <citation type="submission" date="2015-03" db="EMBL/GenBank/DDBJ databases">
        <authorList>
            <person name="Hassan Y.I."/>
            <person name="Lepp D."/>
            <person name="Li X.-Z."/>
            <person name="Zhou T."/>
        </authorList>
    </citation>
    <scope>NUCLEOTIDE SEQUENCE [LARGE SCALE GENOMIC DNA]</scope>
    <source>
        <strain evidence="3 4">BD-c194</strain>
    </source>
</reference>
<evidence type="ECO:0000256" key="1">
    <source>
        <dbReference type="SAM" id="Phobius"/>
    </source>
</evidence>
<protein>
    <submittedName>
        <fullName evidence="3">Sorbosone dehydrogenase</fullName>
    </submittedName>
</protein>
<dbReference type="EMBL" id="JZEX01000038">
    <property type="protein sequence ID" value="KKB13392.1"/>
    <property type="molecule type" value="Genomic_DNA"/>
</dbReference>
<keyword evidence="1" id="KW-1133">Transmembrane helix</keyword>
<dbReference type="OrthoDB" id="9770043at2"/>
<gene>
    <name evidence="3" type="ORF">VE25_02215</name>
</gene>
<proteinExistence type="predicted"/>
<dbReference type="RefSeq" id="WP_046106955.1">
    <property type="nucleotide sequence ID" value="NZ_JZEX01000038.1"/>
</dbReference>
<dbReference type="AlphaFoldDB" id="A0A0F5FYW3"/>
<feature type="transmembrane region" description="Helical" evidence="1">
    <location>
        <begin position="6"/>
        <end position="25"/>
    </location>
</feature>
<dbReference type="Proteomes" id="UP000033632">
    <property type="component" value="Unassembled WGS sequence"/>
</dbReference>